<dbReference type="Pfam" id="PF00672">
    <property type="entry name" value="HAMP"/>
    <property type="match status" value="1"/>
</dbReference>
<feature type="domain" description="HAMP" evidence="9">
    <location>
        <begin position="201"/>
        <end position="254"/>
    </location>
</feature>
<comment type="subcellular location">
    <subcellularLocation>
        <location evidence="1">Cell membrane</location>
    </subcellularLocation>
</comment>
<dbReference type="PROSITE" id="PS50885">
    <property type="entry name" value="HAMP"/>
    <property type="match status" value="1"/>
</dbReference>
<evidence type="ECO:0000256" key="6">
    <source>
        <dbReference type="PROSITE-ProRule" id="PRU00284"/>
    </source>
</evidence>
<evidence type="ECO:0000313" key="10">
    <source>
        <dbReference type="EMBL" id="HJF31716.1"/>
    </source>
</evidence>
<keyword evidence="7" id="KW-0812">Transmembrane</keyword>
<dbReference type="InterPro" id="IPR004089">
    <property type="entry name" value="MCPsignal_dom"/>
</dbReference>
<keyword evidence="7" id="KW-1133">Transmembrane helix</keyword>
<dbReference type="PANTHER" id="PTHR32089:SF112">
    <property type="entry name" value="LYSOZYME-LIKE PROTEIN-RELATED"/>
    <property type="match status" value="1"/>
</dbReference>
<reference evidence="10" key="1">
    <citation type="journal article" date="2021" name="PeerJ">
        <title>Extensive microbial diversity within the chicken gut microbiome revealed by metagenomics and culture.</title>
        <authorList>
            <person name="Gilroy R."/>
            <person name="Ravi A."/>
            <person name="Getino M."/>
            <person name="Pursley I."/>
            <person name="Horton D.L."/>
            <person name="Alikhan N.F."/>
            <person name="Baker D."/>
            <person name="Gharbi K."/>
            <person name="Hall N."/>
            <person name="Watson M."/>
            <person name="Adriaenssens E.M."/>
            <person name="Foster-Nyarko E."/>
            <person name="Jarju S."/>
            <person name="Secka A."/>
            <person name="Antonio M."/>
            <person name="Oren A."/>
            <person name="Chaudhuri R.R."/>
            <person name="La Ragione R."/>
            <person name="Hildebrand F."/>
            <person name="Pallen M.J."/>
        </authorList>
    </citation>
    <scope>NUCLEOTIDE SEQUENCE</scope>
    <source>
        <strain evidence="10">CHK171-7178</strain>
    </source>
</reference>
<evidence type="ECO:0000313" key="11">
    <source>
        <dbReference type="Proteomes" id="UP000698173"/>
    </source>
</evidence>
<keyword evidence="4 6" id="KW-0807">Transducer</keyword>
<dbReference type="EMBL" id="DYWT01000133">
    <property type="protein sequence ID" value="HJF31716.1"/>
    <property type="molecule type" value="Genomic_DNA"/>
</dbReference>
<name>A0A921FZ69_SPOPS</name>
<dbReference type="Pfam" id="PF00015">
    <property type="entry name" value="MCPsignal"/>
    <property type="match status" value="1"/>
</dbReference>
<dbReference type="SMART" id="SM00283">
    <property type="entry name" value="MA"/>
    <property type="match status" value="1"/>
</dbReference>
<dbReference type="SUPFAM" id="SSF58104">
    <property type="entry name" value="Methyl-accepting chemotaxis protein (MCP) signaling domain"/>
    <property type="match status" value="1"/>
</dbReference>
<comment type="similarity">
    <text evidence="5">Belongs to the methyl-accepting chemotaxis (MCP) protein family.</text>
</comment>
<dbReference type="InterPro" id="IPR003660">
    <property type="entry name" value="HAMP_dom"/>
</dbReference>
<feature type="transmembrane region" description="Helical" evidence="7">
    <location>
        <begin position="180"/>
        <end position="200"/>
    </location>
</feature>
<dbReference type="SMART" id="SM00304">
    <property type="entry name" value="HAMP"/>
    <property type="match status" value="1"/>
</dbReference>
<keyword evidence="3 7" id="KW-0472">Membrane</keyword>
<evidence type="ECO:0000259" key="8">
    <source>
        <dbReference type="PROSITE" id="PS50111"/>
    </source>
</evidence>
<evidence type="ECO:0000256" key="5">
    <source>
        <dbReference type="ARBA" id="ARBA00029447"/>
    </source>
</evidence>
<evidence type="ECO:0000256" key="7">
    <source>
        <dbReference type="SAM" id="Phobius"/>
    </source>
</evidence>
<dbReference type="AlphaFoldDB" id="A0A921FZ69"/>
<dbReference type="CDD" id="cd06225">
    <property type="entry name" value="HAMP"/>
    <property type="match status" value="1"/>
</dbReference>
<organism evidence="10 11">
    <name type="scientific">Sporosarcina psychrophila</name>
    <name type="common">Bacillus psychrophilus</name>
    <dbReference type="NCBI Taxonomy" id="1476"/>
    <lineage>
        <taxon>Bacteria</taxon>
        <taxon>Bacillati</taxon>
        <taxon>Bacillota</taxon>
        <taxon>Bacilli</taxon>
        <taxon>Bacillales</taxon>
        <taxon>Caryophanaceae</taxon>
        <taxon>Sporosarcina</taxon>
    </lineage>
</organism>
<evidence type="ECO:0000256" key="2">
    <source>
        <dbReference type="ARBA" id="ARBA00022475"/>
    </source>
</evidence>
<gene>
    <name evidence="10" type="ORF">K8V56_08050</name>
</gene>
<sequence length="566" mass="61546">MKTIRAKIWAGFGVVVILATLLGLNGATGIKGLVETSNDISNEQLPMLITDSRLAFNIAERVAMSRGYIMYGDNKYIEEFNRLTEVSVTLQDELEQNTNSEEVRGLIANSIEWRETLTNQVFPAVKAGKQEEAERLDHEIAEPLANELMEGFDALAISRQDRIMSDGTKNVEKGKKIQQVNFAIMIVVILLAILISFYMARSISRPVIAVSRRMERMSEGVLNDPPLVTKLKDEVGQQINSINKMREEMQRILADTLTISRQVNNRSTNLSDTSEIVSDSTNQIAATMEQLAAGSEAQANTASNMAEMVGTFFEEVQHANEAGGQVVESSRAILQRTVSGNEMMDSSVHQMNEIYGVVTESVETIKQLDNQTKEISSLVTVISEIAAQTNLLALNAAIEAARAGEHGKGFAVVADEVKKLAEQVANSVSEITTIVNAVQAGSSHAVKALESGYQSVTDGKQKVLDTGVVFEEISKLASEMNKLTAEMSEDLDHLEEIGGKLTSGVTEVASIAEQSAAGVQQTTASAEQTSFQVEAMREAASELSTLSEALETSVNRFAIEENRDLS</sequence>
<dbReference type="PANTHER" id="PTHR32089">
    <property type="entry name" value="METHYL-ACCEPTING CHEMOTAXIS PROTEIN MCPB"/>
    <property type="match status" value="1"/>
</dbReference>
<feature type="domain" description="Methyl-accepting transducer" evidence="8">
    <location>
        <begin position="273"/>
        <end position="530"/>
    </location>
</feature>
<dbReference type="GO" id="GO:0007165">
    <property type="term" value="P:signal transduction"/>
    <property type="evidence" value="ECO:0007669"/>
    <property type="project" value="UniProtKB-KW"/>
</dbReference>
<reference evidence="10" key="2">
    <citation type="submission" date="2021-09" db="EMBL/GenBank/DDBJ databases">
        <authorList>
            <person name="Gilroy R."/>
        </authorList>
    </citation>
    <scope>NUCLEOTIDE SEQUENCE</scope>
    <source>
        <strain evidence="10">CHK171-7178</strain>
    </source>
</reference>
<keyword evidence="2" id="KW-1003">Cell membrane</keyword>
<accession>A0A921FZ69</accession>
<dbReference type="Proteomes" id="UP000698173">
    <property type="component" value="Unassembled WGS sequence"/>
</dbReference>
<proteinExistence type="inferred from homology"/>
<evidence type="ECO:0000256" key="1">
    <source>
        <dbReference type="ARBA" id="ARBA00004236"/>
    </source>
</evidence>
<evidence type="ECO:0000256" key="4">
    <source>
        <dbReference type="ARBA" id="ARBA00023224"/>
    </source>
</evidence>
<dbReference type="PROSITE" id="PS50111">
    <property type="entry name" value="CHEMOTAXIS_TRANSDUC_2"/>
    <property type="match status" value="1"/>
</dbReference>
<evidence type="ECO:0000259" key="9">
    <source>
        <dbReference type="PROSITE" id="PS50885"/>
    </source>
</evidence>
<dbReference type="GO" id="GO:0005886">
    <property type="term" value="C:plasma membrane"/>
    <property type="evidence" value="ECO:0007669"/>
    <property type="project" value="UniProtKB-SubCell"/>
</dbReference>
<comment type="caution">
    <text evidence="10">The sequence shown here is derived from an EMBL/GenBank/DDBJ whole genome shotgun (WGS) entry which is preliminary data.</text>
</comment>
<evidence type="ECO:0000256" key="3">
    <source>
        <dbReference type="ARBA" id="ARBA00023136"/>
    </source>
</evidence>
<dbReference type="Gene3D" id="1.10.287.950">
    <property type="entry name" value="Methyl-accepting chemotaxis protein"/>
    <property type="match status" value="1"/>
</dbReference>
<protein>
    <submittedName>
        <fullName evidence="10">Methyl-accepting chemotaxis protein</fullName>
    </submittedName>
</protein>